<name>A0A875RXW2_EENNA</name>
<proteinExistence type="predicted"/>
<dbReference type="InterPro" id="IPR025638">
    <property type="entry name" value="DUF4336"/>
</dbReference>
<protein>
    <submittedName>
        <fullName evidence="1">Uncharacterized protein</fullName>
    </submittedName>
</protein>
<dbReference type="PANTHER" id="PTHR33835">
    <property type="entry name" value="YALI0C07656P"/>
    <property type="match status" value="1"/>
</dbReference>
<dbReference type="EMBL" id="CP064812">
    <property type="protein sequence ID" value="QPG73498.1"/>
    <property type="molecule type" value="Genomic_DNA"/>
</dbReference>
<sequence length="288" mass="32401">MGYPSVIGGVSRKVSSQIYTHSCAFYRVNRLAFGARMSIIKTDSAKPSFIIYSTIPYDQNVIASVDKLMTENGDLPKGKSFIDNVSYIIIPDKEHTMALLPYKEKHPSIKVIGFEGCDPQIDSAIDFKIADSQGNKILKRKDLIGLGIPEDSDLIKADLQFVYIPSHQNKELMVYVPGSKTLLEADMFFNLQYTGHRTPESDLFNEQFGGKDPQSGLWGWLTKKAFTPGTFLNNQLTGGIIKDKPAAKKAIEQMLQEWDFNKIIVCHGDTINRDGKEVWRKAFQQLLQ</sequence>
<organism evidence="1 2">
    <name type="scientific">Eeniella nana</name>
    <name type="common">Yeast</name>
    <name type="synonym">Brettanomyces nanus</name>
    <dbReference type="NCBI Taxonomy" id="13502"/>
    <lineage>
        <taxon>Eukaryota</taxon>
        <taxon>Fungi</taxon>
        <taxon>Dikarya</taxon>
        <taxon>Ascomycota</taxon>
        <taxon>Saccharomycotina</taxon>
        <taxon>Pichiomycetes</taxon>
        <taxon>Pichiales</taxon>
        <taxon>Pichiaceae</taxon>
        <taxon>Brettanomyces</taxon>
    </lineage>
</organism>
<dbReference type="PANTHER" id="PTHR33835:SF1">
    <property type="entry name" value="METALLO-BETA-LACTAMASE DOMAIN-CONTAINING PROTEIN"/>
    <property type="match status" value="1"/>
</dbReference>
<accession>A0A875RXW2</accession>
<evidence type="ECO:0000313" key="2">
    <source>
        <dbReference type="Proteomes" id="UP000662931"/>
    </source>
</evidence>
<dbReference type="AlphaFoldDB" id="A0A875RXW2"/>
<dbReference type="SUPFAM" id="SSF56281">
    <property type="entry name" value="Metallo-hydrolase/oxidoreductase"/>
    <property type="match status" value="1"/>
</dbReference>
<evidence type="ECO:0000313" key="1">
    <source>
        <dbReference type="EMBL" id="QPG73498.1"/>
    </source>
</evidence>
<reference evidence="1" key="1">
    <citation type="submission" date="2020-10" db="EMBL/GenBank/DDBJ databases">
        <authorList>
            <person name="Roach M.J.R."/>
        </authorList>
    </citation>
    <scope>NUCLEOTIDE SEQUENCE</scope>
    <source>
        <strain evidence="1">CBS 1945</strain>
    </source>
</reference>
<dbReference type="RefSeq" id="XP_038777063.1">
    <property type="nucleotide sequence ID" value="XM_038921135.1"/>
</dbReference>
<dbReference type="GeneID" id="62194210"/>
<dbReference type="Proteomes" id="UP000662931">
    <property type="component" value="Chromosome 1"/>
</dbReference>
<keyword evidence="2" id="KW-1185">Reference proteome</keyword>
<dbReference type="KEGG" id="bnn:FOA43_000809"/>
<gene>
    <name evidence="1" type="ORF">FOA43_000809</name>
</gene>
<dbReference type="OrthoDB" id="421671at2759"/>
<dbReference type="InterPro" id="IPR036866">
    <property type="entry name" value="RibonucZ/Hydroxyglut_hydro"/>
</dbReference>